<evidence type="ECO:0000313" key="1">
    <source>
        <dbReference type="EMBL" id="PDH33373.1"/>
    </source>
</evidence>
<protein>
    <recommendedName>
        <fullName evidence="3">Transmembrane anchor protein</fullName>
    </recommendedName>
</protein>
<dbReference type="Proteomes" id="UP000219329">
    <property type="component" value="Unassembled WGS sequence"/>
</dbReference>
<comment type="caution">
    <text evidence="1">The sequence shown here is derived from an EMBL/GenBank/DDBJ whole genome shotgun (WGS) entry which is preliminary data.</text>
</comment>
<evidence type="ECO:0008006" key="3">
    <source>
        <dbReference type="Google" id="ProtNLM"/>
    </source>
</evidence>
<evidence type="ECO:0000313" key="2">
    <source>
        <dbReference type="Proteomes" id="UP000219329"/>
    </source>
</evidence>
<dbReference type="EMBL" id="NTJZ01000009">
    <property type="protein sequence ID" value="PDH33373.1"/>
    <property type="molecule type" value="Genomic_DNA"/>
</dbReference>
<proteinExistence type="predicted"/>
<organism evidence="1 2">
    <name type="scientific">OM182 bacterium MED-G28</name>
    <dbReference type="NCBI Taxonomy" id="1986256"/>
    <lineage>
        <taxon>Bacteria</taxon>
        <taxon>Pseudomonadati</taxon>
        <taxon>Pseudomonadota</taxon>
        <taxon>Gammaproteobacteria</taxon>
        <taxon>OMG group</taxon>
        <taxon>OM182 clade</taxon>
    </lineage>
</organism>
<dbReference type="AlphaFoldDB" id="A0A2A5WAQ3"/>
<name>A0A2A5WAQ3_9GAMM</name>
<sequence length="175" mass="19400">MERPIQSTPNLLKALVVSALIALAVFVTIVLPAEFGVDITGVGSMLGLNALRVEDTNTEFITRPAEGDLVFRQDEVEILVPANDGLEYKFFLYIHSNINYEWNSTSSLYFDMHGEPEGDTTGYFESYAAATVDEMSGSVTLPFTGSHGWYWRNDTDEDITISLKTLGNYDVIGLK</sequence>
<reference evidence="1 2" key="1">
    <citation type="submission" date="2017-08" db="EMBL/GenBank/DDBJ databases">
        <title>Fine stratification of microbial communities through a metagenomic profile of the photic zone.</title>
        <authorList>
            <person name="Haro-Moreno J.M."/>
            <person name="Lopez-Perez M."/>
            <person name="De La Torre J."/>
            <person name="Picazo A."/>
            <person name="Camacho A."/>
            <person name="Rodriguez-Valera F."/>
        </authorList>
    </citation>
    <scope>NUCLEOTIDE SEQUENCE [LARGE SCALE GENOMIC DNA]</scope>
    <source>
        <strain evidence="1">MED-G28</strain>
    </source>
</reference>
<gene>
    <name evidence="1" type="ORF">CNF02_09200</name>
</gene>
<accession>A0A2A5WAQ3</accession>